<comment type="caution">
    <text evidence="1">The sequence shown here is derived from an EMBL/GenBank/DDBJ whole genome shotgun (WGS) entry which is preliminary data.</text>
</comment>
<evidence type="ECO:0000313" key="1">
    <source>
        <dbReference type="EMBL" id="EHL04991.1"/>
    </source>
</evidence>
<gene>
    <name evidence="1" type="ORF">HMPREF0322_04297</name>
</gene>
<accession>G9XTI9</accession>
<evidence type="ECO:0000313" key="2">
    <source>
        <dbReference type="Proteomes" id="UP000004416"/>
    </source>
</evidence>
<reference evidence="1 2" key="1">
    <citation type="submission" date="2011-08" db="EMBL/GenBank/DDBJ databases">
        <authorList>
            <person name="Weinstock G."/>
            <person name="Sodergren E."/>
            <person name="Clifton S."/>
            <person name="Fulton L."/>
            <person name="Fulton B."/>
            <person name="Courtney L."/>
            <person name="Fronick C."/>
            <person name="Harrison M."/>
            <person name="Strong C."/>
            <person name="Farmer C."/>
            <person name="Delahaunty K."/>
            <person name="Markovic C."/>
            <person name="Hall O."/>
            <person name="Minx P."/>
            <person name="Tomlinson C."/>
            <person name="Mitreva M."/>
            <person name="Hou S."/>
            <person name="Chen J."/>
            <person name="Wollam A."/>
            <person name="Pepin K.H."/>
            <person name="Johnson M."/>
            <person name="Bhonagiri V."/>
            <person name="Zhang X."/>
            <person name="Suruliraj S."/>
            <person name="Warren W."/>
            <person name="Chinwalla A."/>
            <person name="Mardis E.R."/>
            <person name="Wilson R.K."/>
        </authorList>
    </citation>
    <scope>NUCLEOTIDE SEQUENCE [LARGE SCALE GENOMIC DNA]</scope>
    <source>
        <strain evidence="1 2">DP7</strain>
    </source>
</reference>
<dbReference type="AlphaFoldDB" id="G9XTI9"/>
<dbReference type="EMBL" id="AFZX01000109">
    <property type="protein sequence ID" value="EHL04991.1"/>
    <property type="molecule type" value="Genomic_DNA"/>
</dbReference>
<organism evidence="1 2">
    <name type="scientific">Desulfitobacterium hafniense DP7</name>
    <dbReference type="NCBI Taxonomy" id="537010"/>
    <lineage>
        <taxon>Bacteria</taxon>
        <taxon>Bacillati</taxon>
        <taxon>Bacillota</taxon>
        <taxon>Clostridia</taxon>
        <taxon>Eubacteriales</taxon>
        <taxon>Desulfitobacteriaceae</taxon>
        <taxon>Desulfitobacterium</taxon>
    </lineage>
</organism>
<sequence length="52" mass="6256">MGCSNLLSLLKSWFIFCLFQSSNHSKQDYTTSCLETKQKSRTYFRLFAVFYW</sequence>
<dbReference type="HOGENOM" id="CLU_3079150_0_0_9"/>
<protein>
    <submittedName>
        <fullName evidence="1">Uncharacterized protein</fullName>
    </submittedName>
</protein>
<name>G9XTI9_DESHA</name>
<dbReference type="Proteomes" id="UP000004416">
    <property type="component" value="Unassembled WGS sequence"/>
</dbReference>
<proteinExistence type="predicted"/>